<comment type="caution">
    <text evidence="4">The sequence shown here is derived from an EMBL/GenBank/DDBJ whole genome shotgun (WGS) entry which is preliminary data.</text>
</comment>
<accession>A0A4E0RVH7</accession>
<dbReference type="GO" id="GO:0030431">
    <property type="term" value="P:sleep"/>
    <property type="evidence" value="ECO:0007669"/>
    <property type="project" value="InterPro"/>
</dbReference>
<feature type="signal peptide" evidence="3">
    <location>
        <begin position="1"/>
        <end position="28"/>
    </location>
</feature>
<organism evidence="4 5">
    <name type="scientific">Fasciola hepatica</name>
    <name type="common">Liver fluke</name>
    <dbReference type="NCBI Taxonomy" id="6192"/>
    <lineage>
        <taxon>Eukaryota</taxon>
        <taxon>Metazoa</taxon>
        <taxon>Spiralia</taxon>
        <taxon>Lophotrochozoa</taxon>
        <taxon>Platyhelminthes</taxon>
        <taxon>Trematoda</taxon>
        <taxon>Digenea</taxon>
        <taxon>Plagiorchiida</taxon>
        <taxon>Echinostomata</taxon>
        <taxon>Echinostomatoidea</taxon>
        <taxon>Fasciolidae</taxon>
        <taxon>Fasciola</taxon>
    </lineage>
</organism>
<dbReference type="Pfam" id="PF17064">
    <property type="entry name" value="QVR"/>
    <property type="match status" value="1"/>
</dbReference>
<keyword evidence="2" id="KW-0325">Glycoprotein</keyword>
<feature type="chain" id="PRO_5020026478" description="Protein quiver" evidence="3">
    <location>
        <begin position="29"/>
        <end position="150"/>
    </location>
</feature>
<dbReference type="AlphaFoldDB" id="A0A4E0RVH7"/>
<proteinExistence type="predicted"/>
<dbReference type="InterPro" id="IPR045860">
    <property type="entry name" value="Snake_toxin-like_sf"/>
</dbReference>
<evidence type="ECO:0000256" key="1">
    <source>
        <dbReference type="ARBA" id="ARBA00022729"/>
    </source>
</evidence>
<keyword evidence="5" id="KW-1185">Reference proteome</keyword>
<dbReference type="GO" id="GO:0032222">
    <property type="term" value="P:regulation of synaptic transmission, cholinergic"/>
    <property type="evidence" value="ECO:0007669"/>
    <property type="project" value="InterPro"/>
</dbReference>
<sequence length="150" mass="16603">MMVTQIWLTLLPLLLFLIVCTFIHQTHGIQCYECNSFEQEACDSMAPNALRPITCAPGAESCLKLKQGAPFRADPIMNKTSKTRILRACNLVPLAEFGEGCIERVGTQKVSLTYCVCTGEMCNPAPPQSRPRFDLISSLVSAFLLVGYHF</sequence>
<evidence type="ECO:0008006" key="6">
    <source>
        <dbReference type="Google" id="ProtNLM"/>
    </source>
</evidence>
<gene>
    <name evidence="4" type="ORF">D915_002959</name>
</gene>
<name>A0A4E0RVH7_FASHE</name>
<protein>
    <recommendedName>
        <fullName evidence="6">Protein quiver</fullName>
    </recommendedName>
</protein>
<evidence type="ECO:0000256" key="3">
    <source>
        <dbReference type="SAM" id="SignalP"/>
    </source>
</evidence>
<evidence type="ECO:0000313" key="4">
    <source>
        <dbReference type="EMBL" id="THD26378.1"/>
    </source>
</evidence>
<dbReference type="InterPro" id="IPR050975">
    <property type="entry name" value="Sleep_regulator"/>
</dbReference>
<keyword evidence="1 3" id="KW-0732">Signal</keyword>
<dbReference type="InterPro" id="IPR031424">
    <property type="entry name" value="QVR-like"/>
</dbReference>
<dbReference type="PANTHER" id="PTHR33562">
    <property type="entry name" value="ATILLA, ISOFORM B-RELATED-RELATED"/>
    <property type="match status" value="1"/>
</dbReference>
<dbReference type="EMBL" id="JXXN02000764">
    <property type="protein sequence ID" value="THD26378.1"/>
    <property type="molecule type" value="Genomic_DNA"/>
</dbReference>
<reference evidence="4" key="1">
    <citation type="submission" date="2019-03" db="EMBL/GenBank/DDBJ databases">
        <title>Improved annotation for the trematode Fasciola hepatica.</title>
        <authorList>
            <person name="Choi Y.-J."/>
            <person name="Martin J."/>
            <person name="Mitreva M."/>
        </authorList>
    </citation>
    <scope>NUCLEOTIDE SEQUENCE [LARGE SCALE GENOMIC DNA]</scope>
</reference>
<dbReference type="Proteomes" id="UP000230066">
    <property type="component" value="Unassembled WGS sequence"/>
</dbReference>
<evidence type="ECO:0000256" key="2">
    <source>
        <dbReference type="ARBA" id="ARBA00023180"/>
    </source>
</evidence>
<evidence type="ECO:0000313" key="5">
    <source>
        <dbReference type="Proteomes" id="UP000230066"/>
    </source>
</evidence>
<dbReference type="SUPFAM" id="SSF57302">
    <property type="entry name" value="Snake toxin-like"/>
    <property type="match status" value="1"/>
</dbReference>
<dbReference type="PANTHER" id="PTHR33562:SF2">
    <property type="entry name" value="PROTEIN QUIVER"/>
    <property type="match status" value="1"/>
</dbReference>